<dbReference type="FunFam" id="3.30.200.20:FF:000003">
    <property type="entry name" value="Non-specific serine/threonine protein kinase"/>
    <property type="match status" value="1"/>
</dbReference>
<keyword evidence="4 11" id="KW-0547">Nucleotide-binding</keyword>
<organism evidence="15 16">
    <name type="scientific">Dicentrarchus labrax</name>
    <name type="common">European seabass</name>
    <name type="synonym">Morone labrax</name>
    <dbReference type="NCBI Taxonomy" id="13489"/>
    <lineage>
        <taxon>Eukaryota</taxon>
        <taxon>Metazoa</taxon>
        <taxon>Chordata</taxon>
        <taxon>Craniata</taxon>
        <taxon>Vertebrata</taxon>
        <taxon>Euteleostomi</taxon>
        <taxon>Actinopterygii</taxon>
        <taxon>Neopterygii</taxon>
        <taxon>Teleostei</taxon>
        <taxon>Neoteleostei</taxon>
        <taxon>Acanthomorphata</taxon>
        <taxon>Eupercaria</taxon>
        <taxon>Moronidae</taxon>
        <taxon>Dicentrarchus</taxon>
    </lineage>
</organism>
<comment type="catalytic activity">
    <reaction evidence="10">
        <text>L-seryl-[protein] + ATP = O-phospho-L-seryl-[protein] + ADP + H(+)</text>
        <dbReference type="Rhea" id="RHEA:17989"/>
        <dbReference type="Rhea" id="RHEA-COMP:9863"/>
        <dbReference type="Rhea" id="RHEA-COMP:11604"/>
        <dbReference type="ChEBI" id="CHEBI:15378"/>
        <dbReference type="ChEBI" id="CHEBI:29999"/>
        <dbReference type="ChEBI" id="CHEBI:30616"/>
        <dbReference type="ChEBI" id="CHEBI:83421"/>
        <dbReference type="ChEBI" id="CHEBI:456216"/>
        <dbReference type="EC" id="2.7.11.1"/>
    </reaction>
</comment>
<dbReference type="SMART" id="SM00165">
    <property type="entry name" value="UBA"/>
    <property type="match status" value="1"/>
</dbReference>
<evidence type="ECO:0000256" key="10">
    <source>
        <dbReference type="ARBA" id="ARBA00048679"/>
    </source>
</evidence>
<dbReference type="GeneTree" id="ENSGT00940000157560"/>
<keyword evidence="16" id="KW-1185">Reference proteome</keyword>
<dbReference type="PROSITE" id="PS50011">
    <property type="entry name" value="PROTEIN_KINASE_DOM"/>
    <property type="match status" value="1"/>
</dbReference>
<dbReference type="SMART" id="SM00220">
    <property type="entry name" value="S_TKc"/>
    <property type="match status" value="1"/>
</dbReference>
<feature type="region of interest" description="Disordered" evidence="12">
    <location>
        <begin position="16"/>
        <end position="40"/>
    </location>
</feature>
<feature type="region of interest" description="Disordered" evidence="12">
    <location>
        <begin position="355"/>
        <end position="532"/>
    </location>
</feature>
<evidence type="ECO:0000256" key="4">
    <source>
        <dbReference type="ARBA" id="ARBA00022741"/>
    </source>
</evidence>
<dbReference type="AlphaFoldDB" id="A0A8C4DCF2"/>
<dbReference type="InterPro" id="IPR017441">
    <property type="entry name" value="Protein_kinase_ATP_BS"/>
</dbReference>
<evidence type="ECO:0000259" key="13">
    <source>
        <dbReference type="PROSITE" id="PS50011"/>
    </source>
</evidence>
<keyword evidence="6 11" id="KW-0067">ATP-binding</keyword>
<dbReference type="Pfam" id="PF00627">
    <property type="entry name" value="UBA"/>
    <property type="match status" value="1"/>
</dbReference>
<dbReference type="GO" id="GO:0004674">
    <property type="term" value="F:protein serine/threonine kinase activity"/>
    <property type="evidence" value="ECO:0007669"/>
    <property type="project" value="UniProtKB-KW"/>
</dbReference>
<dbReference type="InterPro" id="IPR015940">
    <property type="entry name" value="UBA"/>
</dbReference>
<evidence type="ECO:0000256" key="9">
    <source>
        <dbReference type="ARBA" id="ARBA00047899"/>
    </source>
</evidence>
<feature type="compositionally biased region" description="Polar residues" evidence="12">
    <location>
        <begin position="482"/>
        <end position="501"/>
    </location>
</feature>
<evidence type="ECO:0000256" key="3">
    <source>
        <dbReference type="ARBA" id="ARBA00022679"/>
    </source>
</evidence>
<dbReference type="InterPro" id="IPR008271">
    <property type="entry name" value="Ser/Thr_kinase_AS"/>
</dbReference>
<dbReference type="FunFam" id="1.10.8.10:FF:000005">
    <property type="entry name" value="Non-specific serine/threonine protein kinase"/>
    <property type="match status" value="1"/>
</dbReference>
<dbReference type="PROSITE" id="PS00108">
    <property type="entry name" value="PROTEIN_KINASE_ST"/>
    <property type="match status" value="1"/>
</dbReference>
<dbReference type="Proteomes" id="UP000694389">
    <property type="component" value="Unassembled WGS sequence"/>
</dbReference>
<evidence type="ECO:0000313" key="16">
    <source>
        <dbReference type="Proteomes" id="UP000694389"/>
    </source>
</evidence>
<comment type="function">
    <text evidence="7">May play a role in sperm motility, especially in the regulation of flagellar function.</text>
</comment>
<keyword evidence="3" id="KW-0808">Transferase</keyword>
<dbReference type="Pfam" id="PF00069">
    <property type="entry name" value="Pkinase"/>
    <property type="match status" value="1"/>
</dbReference>
<feature type="domain" description="Protein kinase" evidence="13">
    <location>
        <begin position="48"/>
        <end position="282"/>
    </location>
</feature>
<evidence type="ECO:0000256" key="6">
    <source>
        <dbReference type="ARBA" id="ARBA00022840"/>
    </source>
</evidence>
<dbReference type="Gene3D" id="1.10.8.10">
    <property type="entry name" value="DNA helicase RuvA subunit, C-terminal domain"/>
    <property type="match status" value="1"/>
</dbReference>
<dbReference type="GO" id="GO:0035556">
    <property type="term" value="P:intracellular signal transduction"/>
    <property type="evidence" value="ECO:0007669"/>
    <property type="project" value="TreeGrafter"/>
</dbReference>
<keyword evidence="5" id="KW-0418">Kinase</keyword>
<name>A0A8C4DCF2_DICLA</name>
<sequence length="532" mass="59703">MGSSLFHSSVDGFVEPPVPPTKSASRHSLPRCRNSFTSTEEHPHIGNYRLLKTIGKGNFAKVKLARHVLTGREVAVKIIDKTQLNPTSLQKLFREVRIMKLLNHPNIVKLFEVIETEKTLYLVMEYCPMMCVFVFQIVSAVQYCHQRRIVHRDLKAENLLLDADMNIKIADFGFSNEFTVGSKLDTFCGSPPYAAPELFQGKKYDGPEVDVWSLGVILYTLVSGSLPFDGQNLKELRERVLRGKYRIPFYMSTDCENLLKKLLVLNPVKRGSLEQIMKDHWMNVGHEEEELKPYIEPEADFSDTSRIELMVTMGFPKDEITDSLQSQKYDDVMATYLLLGRKAPEFEGSEPLANSILGQRQRPTSDINNSSSISPAHPKVTRSISANQKQRRYSDHVGPSVPPAVSYTKRGQALSVESDHREEWDGARRLELSTSKGDVPASPLGVQERKKTTSTNGSMTRRNTYVCERSSTDRYSAIPNGKDSSLTEVSGSTPSTAMSSTRPRHTKSMSSSGHPSKSTLPPIDDNTELKAR</sequence>
<keyword evidence="2" id="KW-0723">Serine/threonine-protein kinase</keyword>
<evidence type="ECO:0000256" key="5">
    <source>
        <dbReference type="ARBA" id="ARBA00022777"/>
    </source>
</evidence>
<evidence type="ECO:0000256" key="12">
    <source>
        <dbReference type="SAM" id="MobiDB-lite"/>
    </source>
</evidence>
<evidence type="ECO:0000256" key="11">
    <source>
        <dbReference type="PROSITE-ProRule" id="PRU10141"/>
    </source>
</evidence>
<dbReference type="InterPro" id="IPR011009">
    <property type="entry name" value="Kinase-like_dom_sf"/>
</dbReference>
<dbReference type="FunFam" id="1.10.510.10:FF:000002">
    <property type="entry name" value="Non-specific serine/threonine protein kinase"/>
    <property type="match status" value="1"/>
</dbReference>
<feature type="compositionally biased region" description="Low complexity" evidence="12">
    <location>
        <begin position="508"/>
        <end position="518"/>
    </location>
</feature>
<feature type="compositionally biased region" description="Polar residues" evidence="12">
    <location>
        <begin position="453"/>
        <end position="463"/>
    </location>
</feature>
<feature type="compositionally biased region" description="Basic and acidic residues" evidence="12">
    <location>
        <begin position="417"/>
        <end position="431"/>
    </location>
</feature>
<dbReference type="Ensembl" id="ENSDLAT00005002081.2">
    <property type="protein sequence ID" value="ENSDLAP00005002002.1"/>
    <property type="gene ID" value="ENSDLAG00005000614.2"/>
</dbReference>
<dbReference type="PANTHER" id="PTHR24346">
    <property type="entry name" value="MAP/MICROTUBULE AFFINITY-REGULATING KINASE"/>
    <property type="match status" value="1"/>
</dbReference>
<feature type="domain" description="UBA" evidence="14">
    <location>
        <begin position="300"/>
        <end position="340"/>
    </location>
</feature>
<feature type="binding site" evidence="11">
    <location>
        <position position="77"/>
    </location>
    <ligand>
        <name>ATP</name>
        <dbReference type="ChEBI" id="CHEBI:30616"/>
    </ligand>
</feature>
<evidence type="ECO:0000313" key="15">
    <source>
        <dbReference type="Ensembl" id="ENSDLAP00005002002.1"/>
    </source>
</evidence>
<feature type="compositionally biased region" description="Polar residues" evidence="12">
    <location>
        <begin position="356"/>
        <end position="374"/>
    </location>
</feature>
<evidence type="ECO:0000259" key="14">
    <source>
        <dbReference type="PROSITE" id="PS50030"/>
    </source>
</evidence>
<dbReference type="Gene3D" id="3.30.200.20">
    <property type="entry name" value="Phosphorylase Kinase, domain 1"/>
    <property type="match status" value="1"/>
</dbReference>
<reference evidence="15" key="2">
    <citation type="submission" date="2025-09" db="UniProtKB">
        <authorList>
            <consortium name="Ensembl"/>
        </authorList>
    </citation>
    <scope>IDENTIFICATION</scope>
</reference>
<dbReference type="PROSITE" id="PS50030">
    <property type="entry name" value="UBA"/>
    <property type="match status" value="1"/>
</dbReference>
<dbReference type="GO" id="GO:0005737">
    <property type="term" value="C:cytoplasm"/>
    <property type="evidence" value="ECO:0007669"/>
    <property type="project" value="TreeGrafter"/>
</dbReference>
<evidence type="ECO:0000256" key="1">
    <source>
        <dbReference type="ARBA" id="ARBA00012513"/>
    </source>
</evidence>
<accession>A0A8C4DCF2</accession>
<dbReference type="EC" id="2.7.11.1" evidence="1"/>
<dbReference type="SUPFAM" id="SSF56112">
    <property type="entry name" value="Protein kinase-like (PK-like)"/>
    <property type="match status" value="1"/>
</dbReference>
<evidence type="ECO:0000256" key="7">
    <source>
        <dbReference type="ARBA" id="ARBA00037391"/>
    </source>
</evidence>
<evidence type="ECO:0000256" key="2">
    <source>
        <dbReference type="ARBA" id="ARBA00022527"/>
    </source>
</evidence>
<dbReference type="PROSITE" id="PS00107">
    <property type="entry name" value="PROTEIN_KINASE_ATP"/>
    <property type="match status" value="1"/>
</dbReference>
<evidence type="ECO:0000256" key="8">
    <source>
        <dbReference type="ARBA" id="ARBA00038181"/>
    </source>
</evidence>
<protein>
    <recommendedName>
        <fullName evidence="1">non-specific serine/threonine protein kinase</fullName>
        <ecNumber evidence="1">2.7.11.1</ecNumber>
    </recommendedName>
</protein>
<reference evidence="15" key="1">
    <citation type="submission" date="2025-08" db="UniProtKB">
        <authorList>
            <consortium name="Ensembl"/>
        </authorList>
    </citation>
    <scope>IDENTIFICATION</scope>
</reference>
<comment type="catalytic activity">
    <reaction evidence="9">
        <text>L-threonyl-[protein] + ATP = O-phospho-L-threonyl-[protein] + ADP + H(+)</text>
        <dbReference type="Rhea" id="RHEA:46608"/>
        <dbReference type="Rhea" id="RHEA-COMP:11060"/>
        <dbReference type="Rhea" id="RHEA-COMP:11605"/>
        <dbReference type="ChEBI" id="CHEBI:15378"/>
        <dbReference type="ChEBI" id="CHEBI:30013"/>
        <dbReference type="ChEBI" id="CHEBI:30616"/>
        <dbReference type="ChEBI" id="CHEBI:61977"/>
        <dbReference type="ChEBI" id="CHEBI:456216"/>
        <dbReference type="EC" id="2.7.11.1"/>
    </reaction>
</comment>
<proteinExistence type="inferred from homology"/>
<dbReference type="PANTHER" id="PTHR24346:SF21">
    <property type="entry name" value="SERINE_THREONINE-PROTEIN KINASE MARK1"/>
    <property type="match status" value="1"/>
</dbReference>
<dbReference type="GO" id="GO:0005524">
    <property type="term" value="F:ATP binding"/>
    <property type="evidence" value="ECO:0007669"/>
    <property type="project" value="UniProtKB-UniRule"/>
</dbReference>
<comment type="similarity">
    <text evidence="8">Belongs to the protein kinase superfamily. CAMK Ser/Thr protein kinase family. Smok subfamily.</text>
</comment>
<dbReference type="InterPro" id="IPR000719">
    <property type="entry name" value="Prot_kinase_dom"/>
</dbReference>
<gene>
    <name evidence="15" type="primary">LOC127373882</name>
</gene>
<dbReference type="Gene3D" id="1.10.510.10">
    <property type="entry name" value="Transferase(Phosphotransferase) domain 1"/>
    <property type="match status" value="1"/>
</dbReference>